<keyword evidence="1" id="KW-0812">Transmembrane</keyword>
<evidence type="ECO:0000313" key="2">
    <source>
        <dbReference type="EMBL" id="MDL2079404.1"/>
    </source>
</evidence>
<proteinExistence type="predicted"/>
<gene>
    <name evidence="2" type="ORF">QNN03_23465</name>
</gene>
<evidence type="ECO:0000313" key="3">
    <source>
        <dbReference type="Proteomes" id="UP001241926"/>
    </source>
</evidence>
<dbReference type="RefSeq" id="WP_261718247.1">
    <property type="nucleotide sequence ID" value="NZ_JASJUS010000023.1"/>
</dbReference>
<keyword evidence="1" id="KW-1133">Transmembrane helix</keyword>
<dbReference type="Proteomes" id="UP001241926">
    <property type="component" value="Unassembled WGS sequence"/>
</dbReference>
<evidence type="ECO:0008006" key="4">
    <source>
        <dbReference type="Google" id="ProtNLM"/>
    </source>
</evidence>
<protein>
    <recommendedName>
        <fullName evidence="4">DUF1772 domain-containing protein</fullName>
    </recommendedName>
</protein>
<organism evidence="2 3">
    <name type="scientific">Streptomyces fuscus</name>
    <dbReference type="NCBI Taxonomy" id="3048495"/>
    <lineage>
        <taxon>Bacteria</taxon>
        <taxon>Bacillati</taxon>
        <taxon>Actinomycetota</taxon>
        <taxon>Actinomycetes</taxon>
        <taxon>Kitasatosporales</taxon>
        <taxon>Streptomycetaceae</taxon>
        <taxon>Streptomyces</taxon>
    </lineage>
</organism>
<dbReference type="EMBL" id="JASJUS010000023">
    <property type="protein sequence ID" value="MDL2079404.1"/>
    <property type="molecule type" value="Genomic_DNA"/>
</dbReference>
<feature type="transmembrane region" description="Helical" evidence="1">
    <location>
        <begin position="77"/>
        <end position="98"/>
    </location>
</feature>
<keyword evidence="1" id="KW-0472">Membrane</keyword>
<keyword evidence="3" id="KW-1185">Reference proteome</keyword>
<reference evidence="2 3" key="1">
    <citation type="submission" date="2023-05" db="EMBL/GenBank/DDBJ databases">
        <title>Streptomyces fuscus sp. nov., a brown-black pigment producing actinomyces isolated from dry sand of Sea duck farm.</title>
        <authorList>
            <person name="Xie J."/>
            <person name="Shen N."/>
        </authorList>
    </citation>
    <scope>NUCLEOTIDE SEQUENCE [LARGE SCALE GENOMIC DNA]</scope>
    <source>
        <strain evidence="2 3">GXMU-J15</strain>
    </source>
</reference>
<evidence type="ECO:0000256" key="1">
    <source>
        <dbReference type="SAM" id="Phobius"/>
    </source>
</evidence>
<feature type="transmembrane region" description="Helical" evidence="1">
    <location>
        <begin position="47"/>
        <end position="70"/>
    </location>
</feature>
<comment type="caution">
    <text evidence="2">The sequence shown here is derived from an EMBL/GenBank/DDBJ whole genome shotgun (WGS) entry which is preliminary data.</text>
</comment>
<accession>A0ABT7J3H4</accession>
<name>A0ABT7J3H4_9ACTN</name>
<sequence length="108" mass="11637">MKEETKALTGFLAAALGATAALLAWAPLARVNIEGGFEGERRDLSVLYIDLPLVATGGALVPLTCWLLTLRYSRRPWLAALTTATATALGIWALTNWWTPHQAPDFTG</sequence>